<proteinExistence type="predicted"/>
<comment type="caution">
    <text evidence="1">The sequence shown here is derived from an EMBL/GenBank/DDBJ whole genome shotgun (WGS) entry which is preliminary data.</text>
</comment>
<gene>
    <name evidence="1" type="ORF">H8S65_07025</name>
</gene>
<reference evidence="1 2" key="1">
    <citation type="submission" date="2020-08" db="EMBL/GenBank/DDBJ databases">
        <title>Genome public.</title>
        <authorList>
            <person name="Liu C."/>
            <person name="Sun Q."/>
        </authorList>
    </citation>
    <scope>NUCLEOTIDE SEQUENCE [LARGE SCALE GENOMIC DNA]</scope>
    <source>
        <strain evidence="1 2">NSJ-79</strain>
    </source>
</reference>
<dbReference type="RefSeq" id="WP_186929282.1">
    <property type="nucleotide sequence ID" value="NZ_JACOOJ010000009.1"/>
</dbReference>
<dbReference type="EMBL" id="JACOOJ010000009">
    <property type="protein sequence ID" value="MBC5632519.1"/>
    <property type="molecule type" value="Genomic_DNA"/>
</dbReference>
<accession>A0ABR7DM58</accession>
<evidence type="ECO:0000313" key="2">
    <source>
        <dbReference type="Proteomes" id="UP000651475"/>
    </source>
</evidence>
<dbReference type="Proteomes" id="UP000651475">
    <property type="component" value="Unassembled WGS sequence"/>
</dbReference>
<evidence type="ECO:0000313" key="1">
    <source>
        <dbReference type="EMBL" id="MBC5632519.1"/>
    </source>
</evidence>
<keyword evidence="2" id="KW-1185">Reference proteome</keyword>
<protein>
    <submittedName>
        <fullName evidence="1">Uncharacterized protein</fullName>
    </submittedName>
</protein>
<name>A0ABR7DM58_9BACT</name>
<sequence>MEATSIKKETIKTLKTFEIAIPEEYAATIRKLIQGLGGKIKVRKEKKCGLDEALEDVKAGRVYHAESTEDLMKQIFG</sequence>
<organism evidence="1 2">
    <name type="scientific">Parabacteroides hominis</name>
    <dbReference type="NCBI Taxonomy" id="2763057"/>
    <lineage>
        <taxon>Bacteria</taxon>
        <taxon>Pseudomonadati</taxon>
        <taxon>Bacteroidota</taxon>
        <taxon>Bacteroidia</taxon>
        <taxon>Bacteroidales</taxon>
        <taxon>Tannerellaceae</taxon>
        <taxon>Parabacteroides</taxon>
    </lineage>
</organism>